<sequence>MRTFEAFLEVVLRFSDLERLEFRDDQIAGCIKALRRLREGASSAELRAEGRLVGGVEEVLGILEEFVRKADAEESLRLEEALRIFIRSPAPCKKITLSVVATLLGRSEVR</sequence>
<proteinExistence type="predicted"/>
<organism evidence="1">
    <name type="scientific">Aquifex aeolicus</name>
    <dbReference type="NCBI Taxonomy" id="63363"/>
    <lineage>
        <taxon>Bacteria</taxon>
        <taxon>Pseudomonadati</taxon>
        <taxon>Aquificota</taxon>
        <taxon>Aquificia</taxon>
        <taxon>Aquificales</taxon>
        <taxon>Aquificaceae</taxon>
        <taxon>Aquifex</taxon>
    </lineage>
</organism>
<comment type="caution">
    <text evidence="1">The sequence shown here is derived from an EMBL/GenBank/DDBJ whole genome shotgun (WGS) entry which is preliminary data.</text>
</comment>
<evidence type="ECO:0000313" key="1">
    <source>
        <dbReference type="EMBL" id="HHJ64098.1"/>
    </source>
</evidence>
<name>A0A7C5Q842_AQUAO</name>
<dbReference type="EMBL" id="DRNB01000155">
    <property type="protein sequence ID" value="HHJ64098.1"/>
    <property type="molecule type" value="Genomic_DNA"/>
</dbReference>
<protein>
    <submittedName>
        <fullName evidence="1">Uncharacterized protein</fullName>
    </submittedName>
</protein>
<reference evidence="1" key="1">
    <citation type="journal article" date="2020" name="mSystems">
        <title>Genome- and Community-Level Interaction Insights into Carbon Utilization and Element Cycling Functions of Hydrothermarchaeota in Hydrothermal Sediment.</title>
        <authorList>
            <person name="Zhou Z."/>
            <person name="Liu Y."/>
            <person name="Xu W."/>
            <person name="Pan J."/>
            <person name="Luo Z.H."/>
            <person name="Li M."/>
        </authorList>
    </citation>
    <scope>NUCLEOTIDE SEQUENCE [LARGE SCALE GENOMIC DNA]</scope>
    <source>
        <strain evidence="1">HyVt-501</strain>
    </source>
</reference>
<dbReference type="Proteomes" id="UP000885792">
    <property type="component" value="Unassembled WGS sequence"/>
</dbReference>
<accession>A0A7C5Q842</accession>
<gene>
    <name evidence="1" type="ORF">ENJ61_04235</name>
</gene>
<dbReference type="AlphaFoldDB" id="A0A7C5Q842"/>